<keyword evidence="4" id="KW-1185">Reference proteome</keyword>
<dbReference type="AlphaFoldDB" id="A0A6C2U6D5"/>
<protein>
    <recommendedName>
        <fullName evidence="5">Right handed beta helix domain-containing protein</fullName>
    </recommendedName>
</protein>
<dbReference type="EMBL" id="CAAHFG010000002">
    <property type="protein sequence ID" value="VGO15638.1"/>
    <property type="molecule type" value="Genomic_DNA"/>
</dbReference>
<name>A0A6C2U6D5_PONDE</name>
<dbReference type="InterPro" id="IPR012334">
    <property type="entry name" value="Pectin_lyas_fold"/>
</dbReference>
<dbReference type="InterPro" id="IPR011050">
    <property type="entry name" value="Pectin_lyase_fold/virulence"/>
</dbReference>
<gene>
    <name evidence="3" type="ORF">PDESU_04223</name>
</gene>
<dbReference type="Gene3D" id="1.10.3130.20">
    <property type="entry name" value="Phycobilisome linker domain"/>
    <property type="match status" value="1"/>
</dbReference>
<organism evidence="3 4">
    <name type="scientific">Pontiella desulfatans</name>
    <dbReference type="NCBI Taxonomy" id="2750659"/>
    <lineage>
        <taxon>Bacteria</taxon>
        <taxon>Pseudomonadati</taxon>
        <taxon>Kiritimatiellota</taxon>
        <taxon>Kiritimatiellia</taxon>
        <taxon>Kiritimatiellales</taxon>
        <taxon>Pontiellaceae</taxon>
        <taxon>Pontiella</taxon>
    </lineage>
</organism>
<feature type="signal peptide" evidence="2">
    <location>
        <begin position="1"/>
        <end position="18"/>
    </location>
</feature>
<dbReference type="Proteomes" id="UP000366872">
    <property type="component" value="Unassembled WGS sequence"/>
</dbReference>
<proteinExistence type="predicted"/>
<feature type="compositionally biased region" description="Basic and acidic residues" evidence="1">
    <location>
        <begin position="913"/>
        <end position="935"/>
    </location>
</feature>
<evidence type="ECO:0000256" key="1">
    <source>
        <dbReference type="SAM" id="MobiDB-lite"/>
    </source>
</evidence>
<feature type="chain" id="PRO_5025438209" description="Right handed beta helix domain-containing protein" evidence="2">
    <location>
        <begin position="19"/>
        <end position="935"/>
    </location>
</feature>
<dbReference type="InterPro" id="IPR038255">
    <property type="entry name" value="PBS_linker_sf"/>
</dbReference>
<accession>A0A6C2U6D5</accession>
<dbReference type="SUPFAM" id="SSF51126">
    <property type="entry name" value="Pectin lyase-like"/>
    <property type="match status" value="1"/>
</dbReference>
<dbReference type="CDD" id="cd11576">
    <property type="entry name" value="GH99_GH71_like_2"/>
    <property type="match status" value="1"/>
</dbReference>
<evidence type="ECO:0008006" key="5">
    <source>
        <dbReference type="Google" id="ProtNLM"/>
    </source>
</evidence>
<evidence type="ECO:0000313" key="3">
    <source>
        <dbReference type="EMBL" id="VGO15638.1"/>
    </source>
</evidence>
<evidence type="ECO:0000313" key="4">
    <source>
        <dbReference type="Proteomes" id="UP000366872"/>
    </source>
</evidence>
<dbReference type="Gene3D" id="2.160.20.10">
    <property type="entry name" value="Single-stranded right-handed beta-helix, Pectin lyase-like"/>
    <property type="match status" value="1"/>
</dbReference>
<evidence type="ECO:0000256" key="2">
    <source>
        <dbReference type="SAM" id="SignalP"/>
    </source>
</evidence>
<sequence length="935" mass="104096">MKKFLMSSCAALAVGAFGAVVSPGDDLQAVLDRGEDLELKPGVVYNVKATLRLKKEGQKIYTKGAKVPSDFATLRIADESVMMLLNGGGVKGAKLEHVIFDGNRYRMSVVPKPKIGGGGQPPLVHFGGDGGDDQVVRECVFMSTRTWATLKFHEGASNLLAENNLFFGAGVDPRGNGREANEQPFGWGDAISCAARDSMIRNNLIIDPTDVGVVLYCAPGTVVEDNVIASVSRESLGGINLVDGLDYYAIDKEKTKFDYRGSIIRNNYVDAFGARIHMHIPVGCVPWVPHWRGKTLVGGEVTGNTLAGGAAAYGMVAHDLKDWKIEGNKSIASYSGLAEYGDHKNPPDDPAPFLYANGTINDCQLQSDFVPAKRHIEHLLRTQFAPEDEHGYQMHDYGDAEVKAVVEAAYLEMLGRPADEAGLKEKSKQLRERQFNADGLRRAMMASQEFKNKFGYVAPEDLHPYRVGLWFGICNELIRNQGKFPAALDLYKEALASLLEDKRNLLKIDRVDESTLLGKVMCGYQGWYRAPSDGSGLSWVHWRSQALPGEAGDFWPGRCGIDFWPDMSELGEHEKFKTQFRHADGSAAYVYSSHVRDTTVRHFKWMKDYGIDGVFVQRFIMETTIDGDQEAILSGHAYNKVLEHVRDGANQYGRTYAIMYDLTAMPENYVETFKEDWMQLVDEMNITRDPYDKAYQKHNGKPVVAIWGVGFRRGYTAEDVAEMVDFLKNDPKYGGCSVMLGTATGWRTGMGDGASFKKWEPVYKAADVVSAWTVGRFGKVVEAIKYAEGTAKEDRVWCQENGLEFMPVVFPGFTWSNLKKEFPHENPGAWIDRQDGQFLWSQVAAHLENGQTMIYQAMFDELDEGTQIFKVSDNPPVGGSTFHTYNGLPSDHYLWLVGEATKMARGKAPVTDRIPEREGHDDVNKRTAEAYKNKK</sequence>
<dbReference type="Gene3D" id="3.20.20.80">
    <property type="entry name" value="Glycosidases"/>
    <property type="match status" value="1"/>
</dbReference>
<feature type="region of interest" description="Disordered" evidence="1">
    <location>
        <begin position="907"/>
        <end position="935"/>
    </location>
</feature>
<reference evidence="3 4" key="1">
    <citation type="submission" date="2019-04" db="EMBL/GenBank/DDBJ databases">
        <authorList>
            <person name="Van Vliet M D."/>
        </authorList>
    </citation>
    <scope>NUCLEOTIDE SEQUENCE [LARGE SCALE GENOMIC DNA]</scope>
    <source>
        <strain evidence="3 4">F1</strain>
    </source>
</reference>
<keyword evidence="2" id="KW-0732">Signal</keyword>